<dbReference type="CDD" id="cd07067">
    <property type="entry name" value="HP_PGM_like"/>
    <property type="match status" value="1"/>
</dbReference>
<dbReference type="OrthoDB" id="9814783at2"/>
<evidence type="ECO:0000313" key="1">
    <source>
        <dbReference type="EMBL" id="SEN48084.1"/>
    </source>
</evidence>
<accession>A0A1H8GWJ4</accession>
<proteinExistence type="predicted"/>
<dbReference type="STRING" id="1121117.SAMN02745977_01347"/>
<protein>
    <submittedName>
        <fullName evidence="1">Phosphohistidine phosphatase, SixA</fullName>
    </submittedName>
</protein>
<dbReference type="InterPro" id="IPR013078">
    <property type="entry name" value="His_Pase_superF_clade-1"/>
</dbReference>
<reference evidence="1 2" key="1">
    <citation type="submission" date="2016-10" db="EMBL/GenBank/DDBJ databases">
        <authorList>
            <person name="de Groot N.N."/>
        </authorList>
    </citation>
    <scope>NUCLEOTIDE SEQUENCE [LARGE SCALE GENOMIC DNA]</scope>
    <source>
        <strain evidence="1 2">DSM 15123</strain>
    </source>
</reference>
<sequence length="153" mass="17348">MDLILWRHAIAVDADEGLDDLKRPLTEEGEDQAKEMAGWLKRHLPRNTRILTSPALRTRQTVLRLTKTDYRVVNELAPNATPDTLLRVVNWPLSEEPVLVVGHQPTLGEVAQKLLGMQMGCSIKKGAVWWLHHRVRDGKGQVILKAVQNPRML</sequence>
<dbReference type="SUPFAM" id="SSF53254">
    <property type="entry name" value="Phosphoglycerate mutase-like"/>
    <property type="match status" value="1"/>
</dbReference>
<dbReference type="Pfam" id="PF00300">
    <property type="entry name" value="His_Phos_1"/>
    <property type="match status" value="1"/>
</dbReference>
<dbReference type="AlphaFoldDB" id="A0A1H8GWJ4"/>
<name>A0A1H8GWJ4_9BURK</name>
<dbReference type="InterPro" id="IPR029033">
    <property type="entry name" value="His_PPase_superfam"/>
</dbReference>
<evidence type="ECO:0000313" key="2">
    <source>
        <dbReference type="Proteomes" id="UP000199531"/>
    </source>
</evidence>
<organism evidence="1 2">
    <name type="scientific">Brachymonas denitrificans DSM 15123</name>
    <dbReference type="NCBI Taxonomy" id="1121117"/>
    <lineage>
        <taxon>Bacteria</taxon>
        <taxon>Pseudomonadati</taxon>
        <taxon>Pseudomonadota</taxon>
        <taxon>Betaproteobacteria</taxon>
        <taxon>Burkholderiales</taxon>
        <taxon>Comamonadaceae</taxon>
        <taxon>Brachymonas</taxon>
    </lineage>
</organism>
<dbReference type="Proteomes" id="UP000199531">
    <property type="component" value="Unassembled WGS sequence"/>
</dbReference>
<dbReference type="SMART" id="SM00855">
    <property type="entry name" value="PGAM"/>
    <property type="match status" value="1"/>
</dbReference>
<keyword evidence="2" id="KW-1185">Reference proteome</keyword>
<dbReference type="EMBL" id="FOCW01000002">
    <property type="protein sequence ID" value="SEN48084.1"/>
    <property type="molecule type" value="Genomic_DNA"/>
</dbReference>
<dbReference type="Gene3D" id="3.40.50.1240">
    <property type="entry name" value="Phosphoglycerate mutase-like"/>
    <property type="match status" value="1"/>
</dbReference>
<dbReference type="RefSeq" id="WP_091815731.1">
    <property type="nucleotide sequence ID" value="NZ_FOCW01000002.1"/>
</dbReference>
<gene>
    <name evidence="1" type="ORF">SAMN02745977_01347</name>
</gene>